<evidence type="ECO:0000313" key="2">
    <source>
        <dbReference type="Proteomes" id="UP000671862"/>
    </source>
</evidence>
<sequence length="218" mass="26051">MPSILAHVLFSTKMVPSNKWGPVAFMAAQGPDVFFYLQSQRFQKIGNELHKVPSKQWKTFLSDLPEDFREGFYSHLLLDEILHPEIMRYYPSGKEHTKFEFEFDELLSNRYFNISFAEHKWWKLLDIRIFSEYKYICEMFDEVVYNNLGLKVNYKEAVEAMIKSLKLLYNLYPIKRKLFAPILKIFGKDYTYLFPEVSKDDLGKLESLYEIFLNVMEE</sequence>
<dbReference type="RefSeq" id="WP_207566424.1">
    <property type="nucleotide sequence ID" value="NZ_CP071446.1"/>
</dbReference>
<dbReference type="Proteomes" id="UP000671862">
    <property type="component" value="Chromosome"/>
</dbReference>
<name>A0ABX7S7D1_9BACT</name>
<keyword evidence="2" id="KW-1185">Reference proteome</keyword>
<dbReference type="EMBL" id="CP071446">
    <property type="protein sequence ID" value="QTA37700.1"/>
    <property type="molecule type" value="Genomic_DNA"/>
</dbReference>
<organism evidence="1 2">
    <name type="scientific">Thermosipho ferrireducens</name>
    <dbReference type="NCBI Taxonomy" id="2571116"/>
    <lineage>
        <taxon>Bacteria</taxon>
        <taxon>Thermotogati</taxon>
        <taxon>Thermotogota</taxon>
        <taxon>Thermotogae</taxon>
        <taxon>Thermotogales</taxon>
        <taxon>Fervidobacteriaceae</taxon>
        <taxon>Thermosipho</taxon>
    </lineage>
</organism>
<evidence type="ECO:0000313" key="1">
    <source>
        <dbReference type="EMBL" id="QTA37700.1"/>
    </source>
</evidence>
<reference evidence="1 2" key="1">
    <citation type="submission" date="2021-03" db="EMBL/GenBank/DDBJ databases">
        <title>Thermosipho ferrireducens sp.nov., an anaerobic thermophilic iron-reducing bacterium isolated from a deep-sea hydrothermal sulfide deposits.</title>
        <authorList>
            <person name="Zeng X."/>
            <person name="Chen Y."/>
            <person name="Shao Z."/>
        </authorList>
    </citation>
    <scope>NUCLEOTIDE SEQUENCE [LARGE SCALE GENOMIC DNA]</scope>
    <source>
        <strain evidence="1 2">JL129W03</strain>
    </source>
</reference>
<gene>
    <name evidence="1" type="ORF">JYK00_08220</name>
</gene>
<proteinExistence type="predicted"/>
<protein>
    <recommendedName>
        <fullName evidence="3">Phospholipase C/D domain-containing protein</fullName>
    </recommendedName>
</protein>
<accession>A0ABX7S7D1</accession>
<evidence type="ECO:0008006" key="3">
    <source>
        <dbReference type="Google" id="ProtNLM"/>
    </source>
</evidence>